<feature type="compositionally biased region" description="Basic and acidic residues" evidence="4">
    <location>
        <begin position="394"/>
        <end position="411"/>
    </location>
</feature>
<name>A0A8S3T4D5_MYTED</name>
<dbReference type="Gene3D" id="3.30.40.10">
    <property type="entry name" value="Zinc/RING finger domain, C3HC4 (zinc finger)"/>
    <property type="match status" value="1"/>
</dbReference>
<evidence type="ECO:0000256" key="4">
    <source>
        <dbReference type="SAM" id="MobiDB-lite"/>
    </source>
</evidence>
<feature type="region of interest" description="Disordered" evidence="4">
    <location>
        <begin position="352"/>
        <end position="418"/>
    </location>
</feature>
<dbReference type="OrthoDB" id="6078332at2759"/>
<dbReference type="SUPFAM" id="SSF57903">
    <property type="entry name" value="FYVE/PHD zinc finger"/>
    <property type="match status" value="1"/>
</dbReference>
<comment type="caution">
    <text evidence="6">The sequence shown here is derived from an EMBL/GenBank/DDBJ whole genome shotgun (WGS) entry which is preliminary data.</text>
</comment>
<sequence length="418" mass="48272">MELRKMRKTFSMGDLHPSSKNTRSYTLDKEKALQKKSEACKRQHLMYELKSGKNFVVEMSTGAYEIIKKEIHEILYNSEECKSYSVVQKQDGVENAGLTVDSCYRVYNKKQNGQVGTMLKFTINLYHTSCSMNVNGKRVDLFINDIFDSLCEKVKKEYNEIELLNQSIESYLSQMKNYTSKVIQKSITNKEIHPENDQADQFKNMNNSQSKNFNRPILDTQYIESDKNICPGCRKYVDDGIGCDRCDFWYHYECENIASNIGNEALKHIEYICRFCNDDMLYENRNHLECDANEESNSIAALQPVNDINSNREKDHPQNADNAKKNKDTNIASCEIVQCTRKLISVDENTLNESSQNAFQPDPEEETILKSVESPKPSKTGKRLTDDNTAGQPNDKKMEGKHQYKQVRRENVLNPIQQ</sequence>
<dbReference type="EMBL" id="CAJPWZ010001996">
    <property type="protein sequence ID" value="CAG2228456.1"/>
    <property type="molecule type" value="Genomic_DNA"/>
</dbReference>
<dbReference type="GO" id="GO:0008270">
    <property type="term" value="F:zinc ion binding"/>
    <property type="evidence" value="ECO:0007669"/>
    <property type="project" value="UniProtKB-KW"/>
</dbReference>
<evidence type="ECO:0000313" key="6">
    <source>
        <dbReference type="EMBL" id="CAG2228456.1"/>
    </source>
</evidence>
<organism evidence="6 7">
    <name type="scientific">Mytilus edulis</name>
    <name type="common">Blue mussel</name>
    <dbReference type="NCBI Taxonomy" id="6550"/>
    <lineage>
        <taxon>Eukaryota</taxon>
        <taxon>Metazoa</taxon>
        <taxon>Spiralia</taxon>
        <taxon>Lophotrochozoa</taxon>
        <taxon>Mollusca</taxon>
        <taxon>Bivalvia</taxon>
        <taxon>Autobranchia</taxon>
        <taxon>Pteriomorphia</taxon>
        <taxon>Mytilida</taxon>
        <taxon>Mytiloidea</taxon>
        <taxon>Mytilidae</taxon>
        <taxon>Mytilinae</taxon>
        <taxon>Mytilus</taxon>
    </lineage>
</organism>
<evidence type="ECO:0000313" key="7">
    <source>
        <dbReference type="Proteomes" id="UP000683360"/>
    </source>
</evidence>
<accession>A0A8S3T4D5</accession>
<dbReference type="InterPro" id="IPR001965">
    <property type="entry name" value="Znf_PHD"/>
</dbReference>
<feature type="domain" description="Zinc finger PHD-type" evidence="5">
    <location>
        <begin position="229"/>
        <end position="277"/>
    </location>
</feature>
<protein>
    <recommendedName>
        <fullName evidence="5">Zinc finger PHD-type domain-containing protein</fullName>
    </recommendedName>
</protein>
<evidence type="ECO:0000256" key="3">
    <source>
        <dbReference type="ARBA" id="ARBA00022833"/>
    </source>
</evidence>
<keyword evidence="1" id="KW-0479">Metal-binding</keyword>
<gene>
    <name evidence="6" type="ORF">MEDL_41473</name>
</gene>
<dbReference type="Pfam" id="PF00628">
    <property type="entry name" value="PHD"/>
    <property type="match status" value="1"/>
</dbReference>
<keyword evidence="7" id="KW-1185">Reference proteome</keyword>
<dbReference type="AlphaFoldDB" id="A0A8S3T4D5"/>
<dbReference type="InterPro" id="IPR011011">
    <property type="entry name" value="Znf_FYVE_PHD"/>
</dbReference>
<dbReference type="InterPro" id="IPR019786">
    <property type="entry name" value="Zinc_finger_PHD-type_CS"/>
</dbReference>
<reference evidence="6" key="1">
    <citation type="submission" date="2021-03" db="EMBL/GenBank/DDBJ databases">
        <authorList>
            <person name="Bekaert M."/>
        </authorList>
    </citation>
    <scope>NUCLEOTIDE SEQUENCE</scope>
</reference>
<dbReference type="SMART" id="SM00249">
    <property type="entry name" value="PHD"/>
    <property type="match status" value="1"/>
</dbReference>
<evidence type="ECO:0000256" key="2">
    <source>
        <dbReference type="ARBA" id="ARBA00022771"/>
    </source>
</evidence>
<evidence type="ECO:0000256" key="1">
    <source>
        <dbReference type="ARBA" id="ARBA00022723"/>
    </source>
</evidence>
<keyword evidence="2" id="KW-0863">Zinc-finger</keyword>
<keyword evidence="3" id="KW-0862">Zinc</keyword>
<dbReference type="InterPro" id="IPR013083">
    <property type="entry name" value="Znf_RING/FYVE/PHD"/>
</dbReference>
<proteinExistence type="predicted"/>
<evidence type="ECO:0000259" key="5">
    <source>
        <dbReference type="SMART" id="SM00249"/>
    </source>
</evidence>
<dbReference type="InterPro" id="IPR019787">
    <property type="entry name" value="Znf_PHD-finger"/>
</dbReference>
<feature type="region of interest" description="Disordered" evidence="4">
    <location>
        <begin position="1"/>
        <end position="23"/>
    </location>
</feature>
<dbReference type="Proteomes" id="UP000683360">
    <property type="component" value="Unassembled WGS sequence"/>
</dbReference>
<dbReference type="PROSITE" id="PS01359">
    <property type="entry name" value="ZF_PHD_1"/>
    <property type="match status" value="1"/>
</dbReference>